<organism evidence="2 3">
    <name type="scientific">Sinosporangium album</name>
    <dbReference type="NCBI Taxonomy" id="504805"/>
    <lineage>
        <taxon>Bacteria</taxon>
        <taxon>Bacillati</taxon>
        <taxon>Actinomycetota</taxon>
        <taxon>Actinomycetes</taxon>
        <taxon>Streptosporangiales</taxon>
        <taxon>Streptosporangiaceae</taxon>
        <taxon>Sinosporangium</taxon>
    </lineage>
</organism>
<dbReference type="STRING" id="504805.SAMN05421505_103170"/>
<evidence type="ECO:0000313" key="3">
    <source>
        <dbReference type="Proteomes" id="UP000198923"/>
    </source>
</evidence>
<evidence type="ECO:0000256" key="1">
    <source>
        <dbReference type="SAM" id="MobiDB-lite"/>
    </source>
</evidence>
<dbReference type="Pfam" id="PF19828">
    <property type="entry name" value="DUF6309"/>
    <property type="match status" value="1"/>
</dbReference>
<keyword evidence="3" id="KW-1185">Reference proteome</keyword>
<dbReference type="OrthoDB" id="4230250at2"/>
<dbReference type="AlphaFoldDB" id="A0A1G7T9M8"/>
<reference evidence="2 3" key="1">
    <citation type="submission" date="2016-10" db="EMBL/GenBank/DDBJ databases">
        <authorList>
            <person name="de Groot N.N."/>
        </authorList>
    </citation>
    <scope>NUCLEOTIDE SEQUENCE [LARGE SCALE GENOMIC DNA]</scope>
    <source>
        <strain evidence="2 3">CPCC 201354</strain>
    </source>
</reference>
<dbReference type="InterPro" id="IPR046276">
    <property type="entry name" value="DUF6309"/>
</dbReference>
<evidence type="ECO:0000313" key="2">
    <source>
        <dbReference type="EMBL" id="SDG31931.1"/>
    </source>
</evidence>
<proteinExistence type="predicted"/>
<gene>
    <name evidence="2" type="ORF">SAMN05421505_103170</name>
</gene>
<sequence length="189" mass="21106">MKLDAKVTFDTVLRHFHEAHPRDREHEFNTNDDAEGHLKNADRLLGTWNRVLFNRHDVLSVILPWHESEGGEGPLIPKPGMPVAEAVARVRAQGEEYATLNPVCWAKLQWQATAPFSPLYLSVEPVEGVDYEELAVRRGLIHLDGLHRMIAWELWGRLSDDHTVEAYLAGAPENPPPAGPASPASDTVT</sequence>
<protein>
    <submittedName>
        <fullName evidence="2">Uncharacterized protein</fullName>
    </submittedName>
</protein>
<name>A0A1G7T9M8_9ACTN</name>
<dbReference type="Proteomes" id="UP000198923">
    <property type="component" value="Unassembled WGS sequence"/>
</dbReference>
<feature type="region of interest" description="Disordered" evidence="1">
    <location>
        <begin position="168"/>
        <end position="189"/>
    </location>
</feature>
<dbReference type="RefSeq" id="WP_093168404.1">
    <property type="nucleotide sequence ID" value="NZ_FNCN01000003.1"/>
</dbReference>
<accession>A0A1G7T9M8</accession>
<dbReference type="EMBL" id="FNCN01000003">
    <property type="protein sequence ID" value="SDG31931.1"/>
    <property type="molecule type" value="Genomic_DNA"/>
</dbReference>